<dbReference type="Proteomes" id="UP000179266">
    <property type="component" value="Unassembled WGS sequence"/>
</dbReference>
<keyword evidence="1" id="KW-0812">Transmembrane</keyword>
<sequence>MKLFQYIGLGWKRFRELLGVVRNDRLLWYIFLTLLIIDLCWIFWFGITKLLYLTGVNESLYEIRYLRITKDDSYPEIFDYIKTGVLILLLGRLSLKTRQWIYVAFMLLFIVILLDDSLELHENWGGYFARAYHLKPLHDLRPQDVGELITWSILGAFVCPLILIGFLFSKRAHIANGLAMMVPFVALLFCGIFVDQLYTTFWDLFFGAGILLDMIEDGGEMIVITTACMLAAALVKHGPET</sequence>
<proteinExistence type="predicted"/>
<protein>
    <submittedName>
        <fullName evidence="2">Uncharacterized protein</fullName>
    </submittedName>
</protein>
<gene>
    <name evidence="2" type="ORF">A2161_13315</name>
</gene>
<evidence type="ECO:0000313" key="2">
    <source>
        <dbReference type="EMBL" id="OGL48780.1"/>
    </source>
</evidence>
<feature type="transmembrane region" description="Helical" evidence="1">
    <location>
        <begin position="26"/>
        <end position="47"/>
    </location>
</feature>
<comment type="caution">
    <text evidence="2">The sequence shown here is derived from an EMBL/GenBank/DDBJ whole genome shotgun (WGS) entry which is preliminary data.</text>
</comment>
<evidence type="ECO:0000313" key="3">
    <source>
        <dbReference type="Proteomes" id="UP000179266"/>
    </source>
</evidence>
<keyword evidence="1" id="KW-0472">Membrane</keyword>
<accession>A0A1F7S4X4</accession>
<dbReference type="AlphaFoldDB" id="A0A1F7S4X4"/>
<evidence type="ECO:0000256" key="1">
    <source>
        <dbReference type="SAM" id="Phobius"/>
    </source>
</evidence>
<name>A0A1F7S4X4_9BACT</name>
<organism evidence="2 3">
    <name type="scientific">Candidatus Schekmanbacteria bacterium RBG_13_48_7</name>
    <dbReference type="NCBI Taxonomy" id="1817878"/>
    <lineage>
        <taxon>Bacteria</taxon>
        <taxon>Candidatus Schekmaniibacteriota</taxon>
    </lineage>
</organism>
<dbReference type="EMBL" id="MGDD01000030">
    <property type="protein sequence ID" value="OGL48780.1"/>
    <property type="molecule type" value="Genomic_DNA"/>
</dbReference>
<feature type="transmembrane region" description="Helical" evidence="1">
    <location>
        <begin position="100"/>
        <end position="118"/>
    </location>
</feature>
<reference evidence="2 3" key="1">
    <citation type="journal article" date="2016" name="Nat. Commun.">
        <title>Thousands of microbial genomes shed light on interconnected biogeochemical processes in an aquifer system.</title>
        <authorList>
            <person name="Anantharaman K."/>
            <person name="Brown C.T."/>
            <person name="Hug L.A."/>
            <person name="Sharon I."/>
            <person name="Castelle C.J."/>
            <person name="Probst A.J."/>
            <person name="Thomas B.C."/>
            <person name="Singh A."/>
            <person name="Wilkins M.J."/>
            <person name="Karaoz U."/>
            <person name="Brodie E.L."/>
            <person name="Williams K.H."/>
            <person name="Hubbard S.S."/>
            <person name="Banfield J.F."/>
        </authorList>
    </citation>
    <scope>NUCLEOTIDE SEQUENCE [LARGE SCALE GENOMIC DNA]</scope>
</reference>
<feature type="transmembrane region" description="Helical" evidence="1">
    <location>
        <begin position="180"/>
        <end position="198"/>
    </location>
</feature>
<feature type="transmembrane region" description="Helical" evidence="1">
    <location>
        <begin position="148"/>
        <end position="168"/>
    </location>
</feature>
<keyword evidence="1" id="KW-1133">Transmembrane helix</keyword>
<feature type="transmembrane region" description="Helical" evidence="1">
    <location>
        <begin position="218"/>
        <end position="235"/>
    </location>
</feature>